<comment type="caution">
    <text evidence="9">The sequence shown here is derived from an EMBL/GenBank/DDBJ whole genome shotgun (WGS) entry which is preliminary data.</text>
</comment>
<evidence type="ECO:0000256" key="5">
    <source>
        <dbReference type="ARBA" id="ARBA00022777"/>
    </source>
</evidence>
<keyword evidence="5" id="KW-0418">Kinase</keyword>
<dbReference type="PROSITE" id="PS50109">
    <property type="entry name" value="HIS_KIN"/>
    <property type="match status" value="1"/>
</dbReference>
<organism evidence="9 10">
    <name type="scientific">Wandonia haliotis</name>
    <dbReference type="NCBI Taxonomy" id="574963"/>
    <lineage>
        <taxon>Bacteria</taxon>
        <taxon>Pseudomonadati</taxon>
        <taxon>Bacteroidota</taxon>
        <taxon>Flavobacteriia</taxon>
        <taxon>Flavobacteriales</taxon>
        <taxon>Crocinitomicaceae</taxon>
        <taxon>Wandonia</taxon>
    </lineage>
</organism>
<keyword evidence="7" id="KW-0472">Membrane</keyword>
<dbReference type="SMART" id="SM00388">
    <property type="entry name" value="HisKA"/>
    <property type="match status" value="1"/>
</dbReference>
<dbReference type="SMART" id="SM00387">
    <property type="entry name" value="HATPase_c"/>
    <property type="match status" value="1"/>
</dbReference>
<dbReference type="InterPro" id="IPR050351">
    <property type="entry name" value="BphY/WalK/GraS-like"/>
</dbReference>
<evidence type="ECO:0000256" key="2">
    <source>
        <dbReference type="ARBA" id="ARBA00012438"/>
    </source>
</evidence>
<protein>
    <recommendedName>
        <fullName evidence="2">histidine kinase</fullName>
        <ecNumber evidence="2">2.7.13.3</ecNumber>
    </recommendedName>
</protein>
<dbReference type="InterPro" id="IPR036097">
    <property type="entry name" value="HisK_dim/P_sf"/>
</dbReference>
<keyword evidence="9" id="KW-0547">Nucleotide-binding</keyword>
<keyword evidence="7" id="KW-0812">Transmembrane</keyword>
<evidence type="ECO:0000256" key="6">
    <source>
        <dbReference type="ARBA" id="ARBA00023012"/>
    </source>
</evidence>
<keyword evidence="9" id="KW-0067">ATP-binding</keyword>
<dbReference type="PANTHER" id="PTHR45453">
    <property type="entry name" value="PHOSPHATE REGULON SENSOR PROTEIN PHOR"/>
    <property type="match status" value="1"/>
</dbReference>
<dbReference type="InterPro" id="IPR005467">
    <property type="entry name" value="His_kinase_dom"/>
</dbReference>
<dbReference type="InterPro" id="IPR003594">
    <property type="entry name" value="HATPase_dom"/>
</dbReference>
<feature type="transmembrane region" description="Helical" evidence="7">
    <location>
        <begin position="9"/>
        <end position="33"/>
    </location>
</feature>
<feature type="domain" description="Histidine kinase" evidence="8">
    <location>
        <begin position="128"/>
        <end position="345"/>
    </location>
</feature>
<dbReference type="Pfam" id="PF02518">
    <property type="entry name" value="HATPase_c"/>
    <property type="match status" value="1"/>
</dbReference>
<keyword evidence="3" id="KW-0597">Phosphoprotein</keyword>
<evidence type="ECO:0000313" key="10">
    <source>
        <dbReference type="Proteomes" id="UP001501126"/>
    </source>
</evidence>
<dbReference type="Pfam" id="PF00512">
    <property type="entry name" value="HisKA"/>
    <property type="match status" value="1"/>
</dbReference>
<evidence type="ECO:0000259" key="8">
    <source>
        <dbReference type="PROSITE" id="PS50109"/>
    </source>
</evidence>
<dbReference type="PANTHER" id="PTHR45453:SF1">
    <property type="entry name" value="PHOSPHATE REGULON SENSOR PROTEIN PHOR"/>
    <property type="match status" value="1"/>
</dbReference>
<evidence type="ECO:0000256" key="3">
    <source>
        <dbReference type="ARBA" id="ARBA00022553"/>
    </source>
</evidence>
<evidence type="ECO:0000313" key="9">
    <source>
        <dbReference type="EMBL" id="GAA0874047.1"/>
    </source>
</evidence>
<comment type="catalytic activity">
    <reaction evidence="1">
        <text>ATP + protein L-histidine = ADP + protein N-phospho-L-histidine.</text>
        <dbReference type="EC" id="2.7.13.3"/>
    </reaction>
</comment>
<evidence type="ECO:0000256" key="1">
    <source>
        <dbReference type="ARBA" id="ARBA00000085"/>
    </source>
</evidence>
<evidence type="ECO:0000256" key="7">
    <source>
        <dbReference type="SAM" id="Phobius"/>
    </source>
</evidence>
<dbReference type="CDD" id="cd00082">
    <property type="entry name" value="HisKA"/>
    <property type="match status" value="1"/>
</dbReference>
<feature type="transmembrane region" description="Helical" evidence="7">
    <location>
        <begin position="39"/>
        <end position="59"/>
    </location>
</feature>
<dbReference type="Gene3D" id="3.30.565.10">
    <property type="entry name" value="Histidine kinase-like ATPase, C-terminal domain"/>
    <property type="match status" value="1"/>
</dbReference>
<sequence>MRNIKPYQIILATSAIVVVIVWVLLFLFCKYIGEIDYLYIFLFGLLVGGLSFVIHFISVERFLHSRIKFIYRAIRKGKMTRETDFHISMKEDVLRNVTVEAKKFLEQRNTEISKLKEQEEFRREFLGNLAHELKTPVFSIQGYILTLLEGGLEDENVNRLFLERASKAVDRMTGILDDLDEITKLEADKIKLLIKRFDIIDLAKDVMESLDFLAKEKNITLRFAKKYDPIYVKADRGKIGQVLTNLIKNSISYGSENGETTIRLFPMEDTILMEVADNGAGIEEEELPRLFERFYRVEKSRNRHEGGSGLGLSIVKHIIESHGQTINVRSTVDVGSTFSFTLEKG</sequence>
<dbReference type="EMBL" id="BAAAFH010000003">
    <property type="protein sequence ID" value="GAA0874047.1"/>
    <property type="molecule type" value="Genomic_DNA"/>
</dbReference>
<proteinExistence type="predicted"/>
<accession>A0ABP3XZL7</accession>
<dbReference type="InterPro" id="IPR004358">
    <property type="entry name" value="Sig_transdc_His_kin-like_C"/>
</dbReference>
<keyword evidence="10" id="KW-1185">Reference proteome</keyword>
<keyword evidence="7" id="KW-1133">Transmembrane helix</keyword>
<reference evidence="10" key="1">
    <citation type="journal article" date="2019" name="Int. J. Syst. Evol. Microbiol.">
        <title>The Global Catalogue of Microorganisms (GCM) 10K type strain sequencing project: providing services to taxonomists for standard genome sequencing and annotation.</title>
        <authorList>
            <consortium name="The Broad Institute Genomics Platform"/>
            <consortium name="The Broad Institute Genome Sequencing Center for Infectious Disease"/>
            <person name="Wu L."/>
            <person name="Ma J."/>
        </authorList>
    </citation>
    <scope>NUCLEOTIDE SEQUENCE [LARGE SCALE GENOMIC DNA]</scope>
    <source>
        <strain evidence="10">JCM 16083</strain>
    </source>
</reference>
<gene>
    <name evidence="9" type="ORF">GCM10009118_04550</name>
</gene>
<dbReference type="SUPFAM" id="SSF47384">
    <property type="entry name" value="Homodimeric domain of signal transducing histidine kinase"/>
    <property type="match status" value="1"/>
</dbReference>
<dbReference type="InterPro" id="IPR003661">
    <property type="entry name" value="HisK_dim/P_dom"/>
</dbReference>
<keyword evidence="6" id="KW-0902">Two-component regulatory system</keyword>
<name>A0ABP3XZL7_9FLAO</name>
<dbReference type="PRINTS" id="PR00344">
    <property type="entry name" value="BCTRLSENSOR"/>
</dbReference>
<dbReference type="SUPFAM" id="SSF55874">
    <property type="entry name" value="ATPase domain of HSP90 chaperone/DNA topoisomerase II/histidine kinase"/>
    <property type="match status" value="1"/>
</dbReference>
<dbReference type="EC" id="2.7.13.3" evidence="2"/>
<evidence type="ECO:0000256" key="4">
    <source>
        <dbReference type="ARBA" id="ARBA00022679"/>
    </source>
</evidence>
<dbReference type="Proteomes" id="UP001501126">
    <property type="component" value="Unassembled WGS sequence"/>
</dbReference>
<dbReference type="CDD" id="cd00075">
    <property type="entry name" value="HATPase"/>
    <property type="match status" value="1"/>
</dbReference>
<dbReference type="GO" id="GO:0005524">
    <property type="term" value="F:ATP binding"/>
    <property type="evidence" value="ECO:0007669"/>
    <property type="project" value="UniProtKB-KW"/>
</dbReference>
<keyword evidence="4" id="KW-0808">Transferase</keyword>
<dbReference type="InterPro" id="IPR036890">
    <property type="entry name" value="HATPase_C_sf"/>
</dbReference>
<dbReference type="Gene3D" id="1.10.287.130">
    <property type="match status" value="1"/>
</dbReference>